<dbReference type="PANTHER" id="PTHR43612:SF3">
    <property type="entry name" value="TRIFUNCTIONAL ENZYME SUBUNIT ALPHA, MITOCHONDRIAL"/>
    <property type="match status" value="1"/>
</dbReference>
<keyword evidence="3" id="KW-0276">Fatty acid metabolism</keyword>
<dbReference type="RefSeq" id="WP_097442457.1">
    <property type="nucleotide sequence ID" value="NZ_NBWU01000004.1"/>
</dbReference>
<dbReference type="Proteomes" id="UP000219559">
    <property type="component" value="Unassembled WGS sequence"/>
</dbReference>
<evidence type="ECO:0000259" key="12">
    <source>
        <dbReference type="Pfam" id="PF02737"/>
    </source>
</evidence>
<dbReference type="InterPro" id="IPR008927">
    <property type="entry name" value="6-PGluconate_DH-like_C_sf"/>
</dbReference>
<dbReference type="InterPro" id="IPR036291">
    <property type="entry name" value="NAD(P)-bd_dom_sf"/>
</dbReference>
<proteinExistence type="inferred from homology"/>
<dbReference type="UniPathway" id="UPA00659"/>
<dbReference type="Pfam" id="PF02737">
    <property type="entry name" value="3HCDH_N"/>
    <property type="match status" value="1"/>
</dbReference>
<dbReference type="InterPro" id="IPR029045">
    <property type="entry name" value="ClpP/crotonase-like_dom_sf"/>
</dbReference>
<comment type="catalytic activity">
    <reaction evidence="10">
        <text>a (3S)-3-hydroxyacyl-CoA + NAD(+) = a 3-oxoacyl-CoA + NADH + H(+)</text>
        <dbReference type="Rhea" id="RHEA:22432"/>
        <dbReference type="ChEBI" id="CHEBI:15378"/>
        <dbReference type="ChEBI" id="CHEBI:57318"/>
        <dbReference type="ChEBI" id="CHEBI:57540"/>
        <dbReference type="ChEBI" id="CHEBI:57945"/>
        <dbReference type="ChEBI" id="CHEBI:90726"/>
        <dbReference type="EC" id="1.1.1.35"/>
    </reaction>
</comment>
<name>A0A2A4G5N9_9FLAO</name>
<keyword evidence="7" id="KW-0443">Lipid metabolism</keyword>
<evidence type="ECO:0000313" key="13">
    <source>
        <dbReference type="EMBL" id="PCE63741.1"/>
    </source>
</evidence>
<dbReference type="InterPro" id="IPR006108">
    <property type="entry name" value="3HC_DH_C"/>
</dbReference>
<reference evidence="13 14" key="1">
    <citation type="submission" date="2017-04" db="EMBL/GenBank/DDBJ databases">
        <title>A new member of the family Flavobacteriaceae isolated from ascidians.</title>
        <authorList>
            <person name="Chen L."/>
        </authorList>
    </citation>
    <scope>NUCLEOTIDE SEQUENCE [LARGE SCALE GENOMIC DNA]</scope>
    <source>
        <strain evidence="13 14">HQA918</strain>
    </source>
</reference>
<evidence type="ECO:0000256" key="9">
    <source>
        <dbReference type="ARBA" id="ARBA00023268"/>
    </source>
</evidence>
<keyword evidence="9" id="KW-0511">Multifunctional enzyme</keyword>
<keyword evidence="14" id="KW-1185">Reference proteome</keyword>
<dbReference type="GO" id="GO:0016509">
    <property type="term" value="F:long-chain (3S)-3-hydroxyacyl-CoA dehydrogenase (NAD+) activity"/>
    <property type="evidence" value="ECO:0007669"/>
    <property type="project" value="TreeGrafter"/>
</dbReference>
<keyword evidence="8" id="KW-0456">Lyase</keyword>
<comment type="pathway">
    <text evidence="1">Lipid metabolism; fatty acid beta-oxidation.</text>
</comment>
<organism evidence="13 14">
    <name type="scientific">Sediminicola luteus</name>
    <dbReference type="NCBI Taxonomy" id="319238"/>
    <lineage>
        <taxon>Bacteria</taxon>
        <taxon>Pseudomonadati</taxon>
        <taxon>Bacteroidota</taxon>
        <taxon>Flavobacteriia</taxon>
        <taxon>Flavobacteriales</taxon>
        <taxon>Flavobacteriaceae</taxon>
        <taxon>Sediminicola</taxon>
    </lineage>
</organism>
<evidence type="ECO:0000256" key="2">
    <source>
        <dbReference type="ARBA" id="ARBA00007005"/>
    </source>
</evidence>
<evidence type="ECO:0000256" key="7">
    <source>
        <dbReference type="ARBA" id="ARBA00023098"/>
    </source>
</evidence>
<evidence type="ECO:0000256" key="5">
    <source>
        <dbReference type="ARBA" id="ARBA00023002"/>
    </source>
</evidence>
<keyword evidence="4" id="KW-0442">Lipid degradation</keyword>
<dbReference type="Pfam" id="PF00725">
    <property type="entry name" value="3HCDH"/>
    <property type="match status" value="1"/>
</dbReference>
<evidence type="ECO:0000313" key="14">
    <source>
        <dbReference type="Proteomes" id="UP000219559"/>
    </source>
</evidence>
<dbReference type="AlphaFoldDB" id="A0A2A4G5N9"/>
<evidence type="ECO:0000256" key="10">
    <source>
        <dbReference type="ARBA" id="ARBA00049556"/>
    </source>
</evidence>
<evidence type="ECO:0000256" key="3">
    <source>
        <dbReference type="ARBA" id="ARBA00022832"/>
    </source>
</evidence>
<evidence type="ECO:0000256" key="1">
    <source>
        <dbReference type="ARBA" id="ARBA00005005"/>
    </source>
</evidence>
<feature type="domain" description="3-hydroxyacyl-CoA dehydrogenase C-terminal" evidence="11">
    <location>
        <begin position="500"/>
        <end position="594"/>
    </location>
</feature>
<keyword evidence="6" id="KW-0520">NAD</keyword>
<dbReference type="SUPFAM" id="SSF51735">
    <property type="entry name" value="NAD(P)-binding Rossmann-fold domains"/>
    <property type="match status" value="1"/>
</dbReference>
<gene>
    <name evidence="13" type="ORF">B7P33_10720</name>
</gene>
<dbReference type="Gene3D" id="3.40.50.720">
    <property type="entry name" value="NAD(P)-binding Rossmann-like Domain"/>
    <property type="match status" value="1"/>
</dbReference>
<dbReference type="InterPro" id="IPR050136">
    <property type="entry name" value="FA_oxidation_alpha_subunit"/>
</dbReference>
<evidence type="ECO:0000259" key="11">
    <source>
        <dbReference type="Pfam" id="PF00725"/>
    </source>
</evidence>
<dbReference type="InterPro" id="IPR006176">
    <property type="entry name" value="3-OHacyl-CoA_DH_NAD-bd"/>
</dbReference>
<accession>A0A2A4G5N9</accession>
<dbReference type="GO" id="GO:0004300">
    <property type="term" value="F:enoyl-CoA hydratase activity"/>
    <property type="evidence" value="ECO:0007669"/>
    <property type="project" value="TreeGrafter"/>
</dbReference>
<dbReference type="CDD" id="cd06558">
    <property type="entry name" value="crotonase-like"/>
    <property type="match status" value="1"/>
</dbReference>
<evidence type="ECO:0000256" key="6">
    <source>
        <dbReference type="ARBA" id="ARBA00023027"/>
    </source>
</evidence>
<dbReference type="Gene3D" id="3.90.226.10">
    <property type="entry name" value="2-enoyl-CoA Hydratase, Chain A, domain 1"/>
    <property type="match status" value="1"/>
</dbReference>
<dbReference type="EMBL" id="NBWU01000004">
    <property type="protein sequence ID" value="PCE63741.1"/>
    <property type="molecule type" value="Genomic_DNA"/>
</dbReference>
<dbReference type="InterPro" id="IPR001753">
    <property type="entry name" value="Enoyl-CoA_hydra/iso"/>
</dbReference>
<dbReference type="PANTHER" id="PTHR43612">
    <property type="entry name" value="TRIFUNCTIONAL ENZYME SUBUNIT ALPHA"/>
    <property type="match status" value="1"/>
</dbReference>
<protein>
    <submittedName>
        <fullName evidence="13">Enoyl-CoA hydratase</fullName>
    </submittedName>
</protein>
<keyword evidence="5" id="KW-0560">Oxidoreductase</keyword>
<feature type="domain" description="3-hydroxyacyl-CoA dehydrogenase NAD binding" evidence="12">
    <location>
        <begin position="319"/>
        <end position="497"/>
    </location>
</feature>
<dbReference type="FunFam" id="3.40.50.720:FF:000009">
    <property type="entry name" value="Fatty oxidation complex, alpha subunit"/>
    <property type="match status" value="1"/>
</dbReference>
<dbReference type="GO" id="GO:0070403">
    <property type="term" value="F:NAD+ binding"/>
    <property type="evidence" value="ECO:0007669"/>
    <property type="project" value="InterPro"/>
</dbReference>
<dbReference type="Gene3D" id="1.10.1040.50">
    <property type="match status" value="1"/>
</dbReference>
<evidence type="ECO:0000256" key="4">
    <source>
        <dbReference type="ARBA" id="ARBA00022963"/>
    </source>
</evidence>
<comment type="similarity">
    <text evidence="2">In the central section; belongs to the 3-hydroxyacyl-CoA dehydrogenase family.</text>
</comment>
<comment type="caution">
    <text evidence="13">The sequence shown here is derived from an EMBL/GenBank/DDBJ whole genome shotgun (WGS) entry which is preliminary data.</text>
</comment>
<dbReference type="GO" id="GO:0006635">
    <property type="term" value="P:fatty acid beta-oxidation"/>
    <property type="evidence" value="ECO:0007669"/>
    <property type="project" value="UniProtKB-UniPathway"/>
</dbReference>
<dbReference type="SUPFAM" id="SSF48179">
    <property type="entry name" value="6-phosphogluconate dehydrogenase C-terminal domain-like"/>
    <property type="match status" value="2"/>
</dbReference>
<evidence type="ECO:0000256" key="8">
    <source>
        <dbReference type="ARBA" id="ARBA00023239"/>
    </source>
</evidence>
<dbReference type="Pfam" id="PF00378">
    <property type="entry name" value="ECH_1"/>
    <property type="match status" value="1"/>
</dbReference>
<sequence>MEHIKYNIDPQGIATIIWDVAGSPVNIMNAHTMAEFFSVMDQALGDAAVKGIVVGSAKSDFIAGGDLKWFLNYDQSKADCFEMLMDTHKAMRRMETGGKPIVAAMNGLALGGGVEIALACHHRIMTDHPKNKMGLVECSIGLFPGAGGTQRFLRMIGVQKSIQYITQSKKLTAQQALKDGLIDAVCAPDEDIIAKAKNWILAQTEAVVQPWDVKRYQIPGTPVGVGQVSGITEFYSVSNAMAYKNTHGNMLHIKNVLSALYHGAGCAIDNALELEARYFVDTLFTKETKNIIRSSFIFIGDAAKGKGKPKGFEKAEYRKVGVLGAGMMGAGIAYVSAKAGLEVVLKDTALENAEKGKGYSQMIEAKKLEKKRTTPEKMEALLGNIQPTDKVADLADCDLIIEAVFENEKLKNTVTQETEAVIGKEVIYASNTSTIPITTLAKASSKPDKYIGLHFFSPVDKMPLVEIIVGEQTSDATLAAAIDYVIKIRKVPIVVKDGRGFFTSRVFGKFVNEGISMLSEGIPPAVIENVAKKIGMPVGPLAISDEVNLKLMLDIMGEDPNLTAHEKQLEKTIAKIVSHYGRTGKKEGQGFYEYPKGGKKYLWPQWAEIFPRVSDYDEAEIGHRLLFAMVIDAYKCLDSGVLQAPKDADVGSILGLGFPIHTGGVMGYVDYIGGEAFAATAHDLALKHGERFDLPESLKERIKSAGEARVFYKN</sequence>
<dbReference type="OrthoDB" id="9771883at2"/>
<dbReference type="SUPFAM" id="SSF52096">
    <property type="entry name" value="ClpP/crotonase"/>
    <property type="match status" value="1"/>
</dbReference>